<feature type="domain" description="Fibronectin type-III" evidence="4">
    <location>
        <begin position="863"/>
        <end position="955"/>
    </location>
</feature>
<accession>A0A6C7EEZ3</accession>
<gene>
    <name evidence="5" type="ORF">YM304_22320</name>
</gene>
<sequence length="1338" mass="138043">MGHMRQRSASSLLVSFACAAAALATVATPRPVEAAGDSLPTVQLLADVDTHSGHSRPDEFIVAGENVFFTADDGVHGEELWVRPIAGGEARMLADIRVGPDDSSPETEDGAVMGGLLFFAALSDDHGRELWVTDGSEPGTKMVADIRPGNSSSNPSDLAVVDGELFFSADDGTSGTELWRYDGSSVAQLSDINAAGSSSVRRLTVAVADSGGEQHVELFFVASDGTDTGLYSWDGVAIRVHDLSAGVDSEHVVGLRASGPDVYANLLSSSGGTLHWLQISADGDIDIEEVTSIGTPVSGVEIAGDRIYASSGSGADQVFWVFPSGIESTPIELIVDETVYVQAVDGGNAYLSADGPDGFEPWYTDGSVAGTVPLGDLNPGSASSFPSEFLVDPISGVALFGANDGTSSSWWSTDGTASGTSRLGDFAASPMSGIVVDEATWWVTGDDGSDAGIELFITDSTVSGTALLADIDTTTSGSSPDDFIAFGDGIAFRAAGRSWRSSPTGAKLTDIGIGGEHLARVGDQLLTIGCTDDEGCEPYALTGEPGGDRLITETTPGSAGVRFISWVVVADDVAFMRYREDSPSVDNPMWATDLTAAGSVELLGDAFGGAGTAVGERLLFQNDGDGSGRELWGSDGTVAGTARLLDIRPGTDGSNPRDFVGDGTTAWFLATDVAGSKRVYETDGTAAGTAALTTPFDGRVDALHLSNDTLIAELTSPGDIAVSSPPGENWEVVSLPADGSFDVSDATASDGRVFLPFEPDDFDGEQLAVIENGSMELVEIGDDPGYFGGLESFRGRAYFVYEGDSDGEVRLWIGDGSDDLLEPLFWNEENRIENLNIVDGRLYFAAETVQFGIEPYVADLAVAPTSPTAVVATAGDAAAHVSWAAPADNGGRTEISYEVTASPGGAMCSTDGAVSCTVTGLTNGVAHTFTVVATTASGVSPVSAASNAVTPTGPDPDPDAESPDIESLTPARVLESRPGEVTVDRIGEVGRRLAAGETYRLDIAGRSGVAADAAAVVLNVTSVAPAATGFFTIFPCGDRPLASSLNFRAGEIRGNEVIAKLSSDGDVCIYTPVETHITGDVVGFVPSDSPFSSLDPGRVIETRPGEVTADREEEFGRRLAAGETVEVQIGGRAGVDDDAIAAVVNITAVNPAATGYLTIFPCGVRPLASSLNYGPGDVVGNEIVAKLSSTGSLCIYSSAETHLTGDAVGFVPVTSGLVSIDPARFYETRPGQGTIDGLGAPGARLAADSQVEVQVGGRNGIPDDARAVVMNVTAITPSSTGYFTLHPCGDRPLASSLNFGPGDIRGNEVVAKLSSEGTVCLYTKSETHVAIDVVGYIT</sequence>
<dbReference type="InterPro" id="IPR013783">
    <property type="entry name" value="Ig-like_fold"/>
</dbReference>
<dbReference type="InterPro" id="IPR036116">
    <property type="entry name" value="FN3_sf"/>
</dbReference>
<keyword evidence="6" id="KW-1185">Reference proteome</keyword>
<evidence type="ECO:0000313" key="5">
    <source>
        <dbReference type="EMBL" id="BAN02546.1"/>
    </source>
</evidence>
<dbReference type="NCBIfam" id="TIGR04534">
    <property type="entry name" value="ELWxxDGT_rpt"/>
    <property type="match status" value="1"/>
</dbReference>
<dbReference type="Gene3D" id="2.60.40.10">
    <property type="entry name" value="Immunoglobulins"/>
    <property type="match status" value="1"/>
</dbReference>
<keyword evidence="1" id="KW-0378">Hydrolase</keyword>
<dbReference type="CDD" id="cd00063">
    <property type="entry name" value="FN3"/>
    <property type="match status" value="1"/>
</dbReference>
<organism evidence="5 6">
    <name type="scientific">Ilumatobacter coccineus (strain NBRC 103263 / KCTC 29153 / YM16-304)</name>
    <dbReference type="NCBI Taxonomy" id="1313172"/>
    <lineage>
        <taxon>Bacteria</taxon>
        <taxon>Bacillati</taxon>
        <taxon>Actinomycetota</taxon>
        <taxon>Acidimicrobiia</taxon>
        <taxon>Acidimicrobiales</taxon>
        <taxon>Ilumatobacteraceae</taxon>
        <taxon>Ilumatobacter</taxon>
    </lineage>
</organism>
<dbReference type="KEGG" id="aym:YM304_22320"/>
<proteinExistence type="predicted"/>
<protein>
    <recommendedName>
        <fullName evidence="4">Fibronectin type-III domain-containing protein</fullName>
    </recommendedName>
</protein>
<evidence type="ECO:0000313" key="6">
    <source>
        <dbReference type="Proteomes" id="UP000011863"/>
    </source>
</evidence>
<dbReference type="Proteomes" id="UP000011863">
    <property type="component" value="Chromosome"/>
</dbReference>
<keyword evidence="3" id="KW-0732">Signal</keyword>
<dbReference type="InterPro" id="IPR003961">
    <property type="entry name" value="FN3_dom"/>
</dbReference>
<evidence type="ECO:0000256" key="2">
    <source>
        <dbReference type="SAM" id="MobiDB-lite"/>
    </source>
</evidence>
<dbReference type="InterPro" id="IPR030916">
    <property type="entry name" value="ELWxxDGT_rpt"/>
</dbReference>
<feature type="signal peptide" evidence="3">
    <location>
        <begin position="1"/>
        <end position="24"/>
    </location>
</feature>
<evidence type="ECO:0000259" key="4">
    <source>
        <dbReference type="PROSITE" id="PS50853"/>
    </source>
</evidence>
<dbReference type="Pfam" id="PF00041">
    <property type="entry name" value="fn3"/>
    <property type="match status" value="1"/>
</dbReference>
<dbReference type="GO" id="GO:0016798">
    <property type="term" value="F:hydrolase activity, acting on glycosyl bonds"/>
    <property type="evidence" value="ECO:0007669"/>
    <property type="project" value="UniProtKB-KW"/>
</dbReference>
<name>A0A6C7EEZ3_ILUCY</name>
<dbReference type="SMART" id="SM00060">
    <property type="entry name" value="FN3"/>
    <property type="match status" value="1"/>
</dbReference>
<dbReference type="PROSITE" id="PS51257">
    <property type="entry name" value="PROKAR_LIPOPROTEIN"/>
    <property type="match status" value="1"/>
</dbReference>
<dbReference type="GO" id="GO:0005975">
    <property type="term" value="P:carbohydrate metabolic process"/>
    <property type="evidence" value="ECO:0007669"/>
    <property type="project" value="UniProtKB-ARBA"/>
</dbReference>
<keyword evidence="1" id="KW-0326">Glycosidase</keyword>
<feature type="region of interest" description="Disordered" evidence="2">
    <location>
        <begin position="942"/>
        <end position="966"/>
    </location>
</feature>
<evidence type="ECO:0000256" key="3">
    <source>
        <dbReference type="SAM" id="SignalP"/>
    </source>
</evidence>
<dbReference type="EMBL" id="AP012057">
    <property type="protein sequence ID" value="BAN02546.1"/>
    <property type="molecule type" value="Genomic_DNA"/>
</dbReference>
<reference evidence="5 6" key="1">
    <citation type="journal article" date="2013" name="Int. J. Syst. Evol. Microbiol.">
        <title>Ilumatobacter nonamiense sp. nov. and Ilumatobacter coccineum sp. nov., isolated from seashore sand.</title>
        <authorList>
            <person name="Matsumoto A."/>
            <person name="Kasai H."/>
            <person name="Matsuo Y."/>
            <person name="Shizuri Y."/>
            <person name="Ichikawa N."/>
            <person name="Fujita N."/>
            <person name="Omura S."/>
            <person name="Takahashi Y."/>
        </authorList>
    </citation>
    <scope>NUCLEOTIDE SEQUENCE [LARGE SCALE GENOMIC DNA]</scope>
    <source>
        <strain evidence="6">NBRC 103263 / KCTC 29153 / YM16-304</strain>
    </source>
</reference>
<feature type="chain" id="PRO_5038840327" description="Fibronectin type-III domain-containing protein" evidence="3">
    <location>
        <begin position="25"/>
        <end position="1338"/>
    </location>
</feature>
<dbReference type="PROSITE" id="PS50853">
    <property type="entry name" value="FN3"/>
    <property type="match status" value="1"/>
</dbReference>
<evidence type="ECO:0000256" key="1">
    <source>
        <dbReference type="ARBA" id="ARBA00023295"/>
    </source>
</evidence>
<dbReference type="SUPFAM" id="SSF49265">
    <property type="entry name" value="Fibronectin type III"/>
    <property type="match status" value="1"/>
</dbReference>